<dbReference type="Gene3D" id="3.60.10.10">
    <property type="entry name" value="Endonuclease/exonuclease/phosphatase"/>
    <property type="match status" value="1"/>
</dbReference>
<dbReference type="RefSeq" id="WP_229962747.1">
    <property type="nucleotide sequence ID" value="NZ_JAJJWI010000032.1"/>
</dbReference>
<dbReference type="PROSITE" id="PS51257">
    <property type="entry name" value="PROKAR_LIPOPROTEIN"/>
    <property type="match status" value="1"/>
</dbReference>
<dbReference type="GO" id="GO:0004519">
    <property type="term" value="F:endonuclease activity"/>
    <property type="evidence" value="ECO:0007669"/>
    <property type="project" value="UniProtKB-KW"/>
</dbReference>
<dbReference type="InterPro" id="IPR005135">
    <property type="entry name" value="Endo/exonuclease/phosphatase"/>
</dbReference>
<feature type="chain" id="PRO_5046912537" evidence="1">
    <location>
        <begin position="27"/>
        <end position="274"/>
    </location>
</feature>
<dbReference type="Pfam" id="PF03372">
    <property type="entry name" value="Exo_endo_phos"/>
    <property type="match status" value="1"/>
</dbReference>
<keyword evidence="1" id="KW-0732">Signal</keyword>
<organism evidence="3 4">
    <name type="scientific">Pontibacter silvestris</name>
    <dbReference type="NCBI Taxonomy" id="2305183"/>
    <lineage>
        <taxon>Bacteria</taxon>
        <taxon>Pseudomonadati</taxon>
        <taxon>Bacteroidota</taxon>
        <taxon>Cytophagia</taxon>
        <taxon>Cytophagales</taxon>
        <taxon>Hymenobacteraceae</taxon>
        <taxon>Pontibacter</taxon>
    </lineage>
</organism>
<accession>A0ABW4WVL7</accession>
<dbReference type="EMBL" id="JBHUHV010000010">
    <property type="protein sequence ID" value="MFD2065820.1"/>
    <property type="molecule type" value="Genomic_DNA"/>
</dbReference>
<evidence type="ECO:0000313" key="3">
    <source>
        <dbReference type="EMBL" id="MFD2065820.1"/>
    </source>
</evidence>
<name>A0ABW4WVL7_9BACT</name>
<dbReference type="InterPro" id="IPR036691">
    <property type="entry name" value="Endo/exonu/phosph_ase_sf"/>
</dbReference>
<keyword evidence="3" id="KW-0540">Nuclease</keyword>
<proteinExistence type="predicted"/>
<dbReference type="InterPro" id="IPR051916">
    <property type="entry name" value="GPI-anchor_lipid_remodeler"/>
</dbReference>
<reference evidence="4" key="1">
    <citation type="journal article" date="2019" name="Int. J. Syst. Evol. Microbiol.">
        <title>The Global Catalogue of Microorganisms (GCM) 10K type strain sequencing project: providing services to taxonomists for standard genome sequencing and annotation.</title>
        <authorList>
            <consortium name="The Broad Institute Genomics Platform"/>
            <consortium name="The Broad Institute Genome Sequencing Center for Infectious Disease"/>
            <person name="Wu L."/>
            <person name="Ma J."/>
        </authorList>
    </citation>
    <scope>NUCLEOTIDE SEQUENCE [LARGE SCALE GENOMIC DNA]</scope>
    <source>
        <strain evidence="4">JCM 16545</strain>
    </source>
</reference>
<comment type="caution">
    <text evidence="3">The sequence shown here is derived from an EMBL/GenBank/DDBJ whole genome shotgun (WGS) entry which is preliminary data.</text>
</comment>
<evidence type="ECO:0000259" key="2">
    <source>
        <dbReference type="Pfam" id="PF03372"/>
    </source>
</evidence>
<gene>
    <name evidence="3" type="ORF">ACFSKU_02920</name>
</gene>
<feature type="signal peptide" evidence="1">
    <location>
        <begin position="1"/>
        <end position="26"/>
    </location>
</feature>
<sequence length="274" mass="30221">MRNLIFILMTGAAFWVASCSSSSKHAASKPAASTKGKHTLKVMSYNVHHCNPPSKEGYIDIDAIAKVIERQEPDIVALQEIDVHTQRSGANNQAEEIAYRLDMNYYFGKAIDYEGGEYGVAILSKYPLSETVVNRLPTKTETNGEPRILATAKITLPDGSAIRFGSTHLDAQKEPGNRKLQMEEIVKITSSEKLPFVIAGDFNSTPESNEIQLLDKYFTRTCQTCAPTIPVVNPSKTIDFIAFTPTAEFSVTSNEVIMEPYASDHLPVVAVLKY</sequence>
<dbReference type="PANTHER" id="PTHR14859">
    <property type="entry name" value="CALCOFLUOR WHITE HYPERSENSITIVE PROTEIN PRECURSOR"/>
    <property type="match status" value="1"/>
</dbReference>
<evidence type="ECO:0000256" key="1">
    <source>
        <dbReference type="SAM" id="SignalP"/>
    </source>
</evidence>
<keyword evidence="3" id="KW-0255">Endonuclease</keyword>
<feature type="domain" description="Endonuclease/exonuclease/phosphatase" evidence="2">
    <location>
        <begin position="43"/>
        <end position="265"/>
    </location>
</feature>
<evidence type="ECO:0000313" key="4">
    <source>
        <dbReference type="Proteomes" id="UP001597369"/>
    </source>
</evidence>
<keyword evidence="3" id="KW-0378">Hydrolase</keyword>
<dbReference type="SUPFAM" id="SSF56219">
    <property type="entry name" value="DNase I-like"/>
    <property type="match status" value="1"/>
</dbReference>
<protein>
    <submittedName>
        <fullName evidence="3">Endonuclease/exonuclease/phosphatase family protein</fullName>
    </submittedName>
</protein>
<dbReference type="PANTHER" id="PTHR14859:SF15">
    <property type="entry name" value="ENDONUCLEASE_EXONUCLEASE_PHOSPHATASE DOMAIN-CONTAINING PROTEIN"/>
    <property type="match status" value="1"/>
</dbReference>
<keyword evidence="4" id="KW-1185">Reference proteome</keyword>
<dbReference type="Proteomes" id="UP001597369">
    <property type="component" value="Unassembled WGS sequence"/>
</dbReference>